<dbReference type="InterPro" id="IPR029058">
    <property type="entry name" value="AB_hydrolase_fold"/>
</dbReference>
<gene>
    <name evidence="4" type="ORF">B0J15DRAFT_518049</name>
</gene>
<dbReference type="Proteomes" id="UP000736672">
    <property type="component" value="Unassembled WGS sequence"/>
</dbReference>
<dbReference type="CDD" id="cd00519">
    <property type="entry name" value="Lipase_3"/>
    <property type="match status" value="1"/>
</dbReference>
<dbReference type="Pfam" id="PF01764">
    <property type="entry name" value="Lipase_3"/>
    <property type="match status" value="1"/>
</dbReference>
<evidence type="ECO:0000313" key="4">
    <source>
        <dbReference type="EMBL" id="KAH7231464.1"/>
    </source>
</evidence>
<reference evidence="4" key="1">
    <citation type="journal article" date="2021" name="Nat. Commun.">
        <title>Genetic determinants of endophytism in the Arabidopsis root mycobiome.</title>
        <authorList>
            <person name="Mesny F."/>
            <person name="Miyauchi S."/>
            <person name="Thiergart T."/>
            <person name="Pickel B."/>
            <person name="Atanasova L."/>
            <person name="Karlsson M."/>
            <person name="Huettel B."/>
            <person name="Barry K.W."/>
            <person name="Haridas S."/>
            <person name="Chen C."/>
            <person name="Bauer D."/>
            <person name="Andreopoulos W."/>
            <person name="Pangilinan J."/>
            <person name="LaButti K."/>
            <person name="Riley R."/>
            <person name="Lipzen A."/>
            <person name="Clum A."/>
            <person name="Drula E."/>
            <person name="Henrissat B."/>
            <person name="Kohler A."/>
            <person name="Grigoriev I.V."/>
            <person name="Martin F.M."/>
            <person name="Hacquard S."/>
        </authorList>
    </citation>
    <scope>NUCLEOTIDE SEQUENCE</scope>
    <source>
        <strain evidence="4">FSSC 5 MPI-SDFR-AT-0091</strain>
    </source>
</reference>
<dbReference type="Gene3D" id="3.40.50.1820">
    <property type="entry name" value="alpha/beta hydrolase"/>
    <property type="match status" value="2"/>
</dbReference>
<dbReference type="SUPFAM" id="SSF53474">
    <property type="entry name" value="alpha/beta-Hydrolases"/>
    <property type="match status" value="1"/>
</dbReference>
<comment type="caution">
    <text evidence="4">The sequence shown here is derived from an EMBL/GenBank/DDBJ whole genome shotgun (WGS) entry which is preliminary data.</text>
</comment>
<sequence length="228" mass="24805">MKQYADAAYCQENNNSPGDKVSCHFNNCPLVQAENTKTIAEFENSLLTDVTGFVAVDYTNNLTIVSFRGSASVRTRSRVLEAIRSTAARNPGFRIAITGHSLGGAIASLAAAELRNNGYNVDLYTFGAPRVGDDALSTYITNQAGGNYRVTHYNDPVPRVPPMLVGYAHISPEYYISTPDLAPVTTADIRVCPGIRNSDCNGAWPIMDILAHTQYFDIMGLCYPLLNV</sequence>
<proteinExistence type="predicted"/>
<dbReference type="GO" id="GO:0006629">
    <property type="term" value="P:lipid metabolic process"/>
    <property type="evidence" value="ECO:0007669"/>
    <property type="project" value="InterPro"/>
</dbReference>
<dbReference type="PANTHER" id="PTHR46640">
    <property type="entry name" value="TRIACYLGLYCEROL LIPASE, PUTATIVE (AFU_ORTHOLOGUE AFUA_6G06510)-RELATED"/>
    <property type="match status" value="1"/>
</dbReference>
<dbReference type="OrthoDB" id="426718at2759"/>
<evidence type="ECO:0000313" key="5">
    <source>
        <dbReference type="Proteomes" id="UP000736672"/>
    </source>
</evidence>
<dbReference type="GO" id="GO:0016787">
    <property type="term" value="F:hydrolase activity"/>
    <property type="evidence" value="ECO:0007669"/>
    <property type="project" value="UniProtKB-KW"/>
</dbReference>
<name>A0A9P9JWK3_FUSSL</name>
<dbReference type="InterPro" id="IPR051299">
    <property type="entry name" value="AB_hydrolase_lip/est"/>
</dbReference>
<keyword evidence="2 4" id="KW-0378">Hydrolase</keyword>
<keyword evidence="5" id="KW-1185">Reference proteome</keyword>
<feature type="domain" description="Fungal lipase-type" evidence="3">
    <location>
        <begin position="39"/>
        <end position="163"/>
    </location>
</feature>
<accession>A0A9P9JWK3</accession>
<evidence type="ECO:0000256" key="2">
    <source>
        <dbReference type="ARBA" id="ARBA00022801"/>
    </source>
</evidence>
<dbReference type="EMBL" id="JAGTJS010000033">
    <property type="protein sequence ID" value="KAH7231464.1"/>
    <property type="molecule type" value="Genomic_DNA"/>
</dbReference>
<keyword evidence="1" id="KW-0732">Signal</keyword>
<organism evidence="4 5">
    <name type="scientific">Fusarium solani</name>
    <name type="common">Filamentous fungus</name>
    <dbReference type="NCBI Taxonomy" id="169388"/>
    <lineage>
        <taxon>Eukaryota</taxon>
        <taxon>Fungi</taxon>
        <taxon>Dikarya</taxon>
        <taxon>Ascomycota</taxon>
        <taxon>Pezizomycotina</taxon>
        <taxon>Sordariomycetes</taxon>
        <taxon>Hypocreomycetidae</taxon>
        <taxon>Hypocreales</taxon>
        <taxon>Nectriaceae</taxon>
        <taxon>Fusarium</taxon>
        <taxon>Fusarium solani species complex</taxon>
    </lineage>
</organism>
<dbReference type="PANTHER" id="PTHR46640:SF1">
    <property type="entry name" value="FUNGAL LIPASE-LIKE DOMAIN-CONTAINING PROTEIN-RELATED"/>
    <property type="match status" value="1"/>
</dbReference>
<dbReference type="InterPro" id="IPR002921">
    <property type="entry name" value="Fungal_lipase-type"/>
</dbReference>
<protein>
    <submittedName>
        <fullName evidence="4">Alpha/Beta hydrolase protein</fullName>
    </submittedName>
</protein>
<dbReference type="AlphaFoldDB" id="A0A9P9JWK3"/>
<evidence type="ECO:0000256" key="1">
    <source>
        <dbReference type="ARBA" id="ARBA00022729"/>
    </source>
</evidence>
<evidence type="ECO:0000259" key="3">
    <source>
        <dbReference type="Pfam" id="PF01764"/>
    </source>
</evidence>